<proteinExistence type="predicted"/>
<gene>
    <name evidence="1" type="ORF">SAMN04489726_3081</name>
</gene>
<reference evidence="1 2" key="1">
    <citation type="submission" date="2016-10" db="EMBL/GenBank/DDBJ databases">
        <authorList>
            <person name="de Groot N.N."/>
        </authorList>
    </citation>
    <scope>NUCLEOTIDE SEQUENCE [LARGE SCALE GENOMIC DNA]</scope>
    <source>
        <strain evidence="1 2">DSM 44149</strain>
    </source>
</reference>
<dbReference type="AlphaFoldDB" id="A0A1G9VK57"/>
<sequence length="55" mass="5768">MIAVLALVTSVASLVWNMASWVTMGGSVMSVQSSPTASVSATPEREIRLSLFLLA</sequence>
<keyword evidence="2" id="KW-1185">Reference proteome</keyword>
<dbReference type="Proteomes" id="UP000183376">
    <property type="component" value="Chromosome I"/>
</dbReference>
<organism evidence="1 2">
    <name type="scientific">Allokutzneria albata</name>
    <name type="common">Kibdelosporangium albatum</name>
    <dbReference type="NCBI Taxonomy" id="211114"/>
    <lineage>
        <taxon>Bacteria</taxon>
        <taxon>Bacillati</taxon>
        <taxon>Actinomycetota</taxon>
        <taxon>Actinomycetes</taxon>
        <taxon>Pseudonocardiales</taxon>
        <taxon>Pseudonocardiaceae</taxon>
        <taxon>Allokutzneria</taxon>
    </lineage>
</organism>
<name>A0A1G9VK57_ALLAB</name>
<dbReference type="EMBL" id="LT629701">
    <property type="protein sequence ID" value="SDM72453.1"/>
    <property type="molecule type" value="Genomic_DNA"/>
</dbReference>
<evidence type="ECO:0000313" key="1">
    <source>
        <dbReference type="EMBL" id="SDM72453.1"/>
    </source>
</evidence>
<evidence type="ECO:0000313" key="2">
    <source>
        <dbReference type="Proteomes" id="UP000183376"/>
    </source>
</evidence>
<protein>
    <submittedName>
        <fullName evidence="1">Uncharacterized protein</fullName>
    </submittedName>
</protein>
<accession>A0A1G9VK57</accession>